<dbReference type="Pfam" id="PF09979">
    <property type="entry name" value="DUF2213"/>
    <property type="match status" value="1"/>
</dbReference>
<protein>
    <recommendedName>
        <fullName evidence="5">DUF2213 domain-containing protein</fullName>
    </recommendedName>
</protein>
<dbReference type="KEGG" id="vg:41901019"/>
<dbReference type="EMBL" id="MG432137">
    <property type="protein sequence ID" value="ATV25075.1"/>
    <property type="molecule type" value="Genomic_DNA"/>
</dbReference>
<evidence type="ECO:0000313" key="4">
    <source>
        <dbReference type="Proteomes" id="UP000241775"/>
    </source>
</evidence>
<evidence type="ECO:0000313" key="3">
    <source>
        <dbReference type="EMBL" id="ATV25075.1"/>
    </source>
</evidence>
<evidence type="ECO:0000256" key="1">
    <source>
        <dbReference type="SAM" id="Coils"/>
    </source>
</evidence>
<organism evidence="3 4">
    <name type="scientific">Pectobacterium phage PEAT2</name>
    <dbReference type="NCBI Taxonomy" id="2053078"/>
    <lineage>
        <taxon>Viruses</taxon>
        <taxon>Duplodnaviria</taxon>
        <taxon>Heunggongvirae</taxon>
        <taxon>Uroviricota</taxon>
        <taxon>Caudoviricetes</taxon>
        <taxon>Jameshumphriesvirinae</taxon>
        <taxon>Peatvirus</taxon>
        <taxon>Peatvirus peat2</taxon>
    </lineage>
</organism>
<dbReference type="Proteomes" id="UP000241775">
    <property type="component" value="Segment"/>
</dbReference>
<dbReference type="PIRSF" id="PIRSF029215">
    <property type="entry name" value="UCP029215"/>
    <property type="match status" value="1"/>
</dbReference>
<feature type="coiled-coil region" evidence="1">
    <location>
        <begin position="244"/>
        <end position="278"/>
    </location>
</feature>
<proteinExistence type="predicted"/>
<reference evidence="3 4" key="1">
    <citation type="submission" date="2017-11" db="EMBL/GenBank/DDBJ databases">
        <title>Complete genome sequence of phytopathogenic Pectobacterium atrosepticum bacteriophage Peat2 includes a CRISPR Cas4 nuclease.</title>
        <authorList>
            <person name="Kalischuk M."/>
            <person name="Hachey J."/>
            <person name="Thomas D."/>
            <person name="Kawchuk L."/>
        </authorList>
    </citation>
    <scope>NUCLEOTIDE SEQUENCE [LARGE SCALE GENOMIC DNA]</scope>
</reference>
<evidence type="ECO:0000256" key="2">
    <source>
        <dbReference type="SAM" id="MobiDB-lite"/>
    </source>
</evidence>
<dbReference type="RefSeq" id="YP_009702218.1">
    <property type="nucleotide sequence ID" value="NC_044940.1"/>
</dbReference>
<sequence length="398" mass="43069">MCIMCLTIITMAYSDGLVNMQITINDRKSFALNSQRVYTDEGFLRVPGKAARTGIQEYLASELGLKGRAPNDIIRVYRPAEEVFNDVSLQSYLGADVTNNHPSTLINASTYRNTSVGVVTSVGRQDGDFVTVDMVIKDKDAIKAVETGKCELSAGYTAVYDDTPGATPEGEPYDFRQTQIKINHVAIVDRARAGAMARIFDSKRGRVMFKINICDGVEIEVEDAKQAEAIQFAMSKAGEVKSALDAATAKVDTIQAQLDSANEQIEKLKTTASDEALKARVEAIARVTTSARKVAGDEFTCDSVDPVAIKRAALAVKRPSVDWVDKSTAYVEAAFDMAVEEEEDGESKDAGGANVKPRTKDADYSQLSKDAAAEPVMTSDARLALHKKNLAAAWKGAK</sequence>
<evidence type="ECO:0008006" key="5">
    <source>
        <dbReference type="Google" id="ProtNLM"/>
    </source>
</evidence>
<keyword evidence="4" id="KW-1185">Reference proteome</keyword>
<keyword evidence="1" id="KW-0175">Coiled coil</keyword>
<dbReference type="InterPro" id="IPR016913">
    <property type="entry name" value="UCP029215"/>
</dbReference>
<accession>A0A2H4N7B2</accession>
<name>A0A2H4N7B2_9CAUD</name>
<dbReference type="GeneID" id="41901019"/>
<feature type="region of interest" description="Disordered" evidence="2">
    <location>
        <begin position="341"/>
        <end position="375"/>
    </location>
</feature>